<evidence type="ECO:0000256" key="5">
    <source>
        <dbReference type="ARBA" id="ARBA00023136"/>
    </source>
</evidence>
<keyword evidence="2" id="KW-0813">Transport</keyword>
<keyword evidence="3 6" id="KW-0812">Transmembrane</keyword>
<proteinExistence type="predicted"/>
<keyword evidence="8" id="KW-1185">Reference proteome</keyword>
<dbReference type="PANTHER" id="PTHR23501:SF195">
    <property type="entry name" value="PEP5"/>
    <property type="match status" value="1"/>
</dbReference>
<keyword evidence="5 6" id="KW-0472">Membrane</keyword>
<gene>
    <name evidence="7" type="ORF">A1O9_02910</name>
</gene>
<dbReference type="GO" id="GO:0022857">
    <property type="term" value="F:transmembrane transporter activity"/>
    <property type="evidence" value="ECO:0007669"/>
    <property type="project" value="InterPro"/>
</dbReference>
<evidence type="ECO:0000313" key="8">
    <source>
        <dbReference type="Proteomes" id="UP000027920"/>
    </source>
</evidence>
<comment type="subcellular location">
    <subcellularLocation>
        <location evidence="1">Membrane</location>
        <topology evidence="1">Multi-pass membrane protein</topology>
    </subcellularLocation>
</comment>
<keyword evidence="4 6" id="KW-1133">Transmembrane helix</keyword>
<dbReference type="Pfam" id="PF06609">
    <property type="entry name" value="TRI12"/>
    <property type="match status" value="1"/>
</dbReference>
<dbReference type="Gene3D" id="1.20.1250.20">
    <property type="entry name" value="MFS general substrate transporter like domains"/>
    <property type="match status" value="1"/>
</dbReference>
<dbReference type="EMBL" id="AMGV01000002">
    <property type="protein sequence ID" value="KEF61344.1"/>
    <property type="molecule type" value="Genomic_DNA"/>
</dbReference>
<dbReference type="GO" id="GO:0005886">
    <property type="term" value="C:plasma membrane"/>
    <property type="evidence" value="ECO:0007669"/>
    <property type="project" value="TreeGrafter"/>
</dbReference>
<feature type="transmembrane region" description="Helical" evidence="6">
    <location>
        <begin position="39"/>
        <end position="60"/>
    </location>
</feature>
<dbReference type="Proteomes" id="UP000027920">
    <property type="component" value="Unassembled WGS sequence"/>
</dbReference>
<evidence type="ECO:0000313" key="7">
    <source>
        <dbReference type="EMBL" id="KEF61344.1"/>
    </source>
</evidence>
<dbReference type="SUPFAM" id="SSF103473">
    <property type="entry name" value="MFS general substrate transporter"/>
    <property type="match status" value="1"/>
</dbReference>
<dbReference type="AlphaFoldDB" id="A0A072PMQ0"/>
<comment type="caution">
    <text evidence="7">The sequence shown here is derived from an EMBL/GenBank/DDBJ whole genome shotgun (WGS) entry which is preliminary data.</text>
</comment>
<dbReference type="VEuPathDB" id="FungiDB:A1O9_02910"/>
<evidence type="ECO:0000256" key="1">
    <source>
        <dbReference type="ARBA" id="ARBA00004141"/>
    </source>
</evidence>
<dbReference type="InterPro" id="IPR010573">
    <property type="entry name" value="MFS_Str1/Tri12-like"/>
</dbReference>
<feature type="transmembrane region" description="Helical" evidence="6">
    <location>
        <begin position="67"/>
        <end position="88"/>
    </location>
</feature>
<reference evidence="7 8" key="1">
    <citation type="submission" date="2013-03" db="EMBL/GenBank/DDBJ databases">
        <title>The Genome Sequence of Exophiala aquamarina CBS 119918.</title>
        <authorList>
            <consortium name="The Broad Institute Genomics Platform"/>
            <person name="Cuomo C."/>
            <person name="de Hoog S."/>
            <person name="Gorbushina A."/>
            <person name="Walker B."/>
            <person name="Young S.K."/>
            <person name="Zeng Q."/>
            <person name="Gargeya S."/>
            <person name="Fitzgerald M."/>
            <person name="Haas B."/>
            <person name="Abouelleil A."/>
            <person name="Allen A.W."/>
            <person name="Alvarado L."/>
            <person name="Arachchi H.M."/>
            <person name="Berlin A.M."/>
            <person name="Chapman S.B."/>
            <person name="Gainer-Dewar J."/>
            <person name="Goldberg J."/>
            <person name="Griggs A."/>
            <person name="Gujja S."/>
            <person name="Hansen M."/>
            <person name="Howarth C."/>
            <person name="Imamovic A."/>
            <person name="Ireland A."/>
            <person name="Larimer J."/>
            <person name="McCowan C."/>
            <person name="Murphy C."/>
            <person name="Pearson M."/>
            <person name="Poon T.W."/>
            <person name="Priest M."/>
            <person name="Roberts A."/>
            <person name="Saif S."/>
            <person name="Shea T."/>
            <person name="Sisk P."/>
            <person name="Sykes S."/>
            <person name="Wortman J."/>
            <person name="Nusbaum C."/>
            <person name="Birren B."/>
        </authorList>
    </citation>
    <scope>NUCLEOTIDE SEQUENCE [LARGE SCALE GENOMIC DNA]</scope>
    <source>
        <strain evidence="7 8">CBS 119918</strain>
    </source>
</reference>
<dbReference type="RefSeq" id="XP_013263934.1">
    <property type="nucleotide sequence ID" value="XM_013408480.1"/>
</dbReference>
<dbReference type="STRING" id="1182545.A0A072PMQ0"/>
<dbReference type="PANTHER" id="PTHR23501">
    <property type="entry name" value="MAJOR FACILITATOR SUPERFAMILY"/>
    <property type="match status" value="1"/>
</dbReference>
<sequence length="270" mass="29267">MLGIFFEGFRTKISIQSGNVYLPTQVAILYESRTIMVGFNFGISWIAYFFSALAAAAYCYRYKKLRVVVVCGFTCFMIFNICMATTQLRSGKAIWAYPIFFGLGLALCLSALVSFAQFSAPPDIIIIASALVSTFRGVGATIGTATFAALFEAKFTKLMPERIAAAVIPLGLPESSLLPLIGDLVGGETEQLATVKGATPEIIHAAVKGLKIAYIDSFRFVWIMAAVLSAVAGAVSLLFKDYKEDFNLKIDAPAESEEALYGDIVHKEKV</sequence>
<accession>A0A072PMQ0</accession>
<dbReference type="OrthoDB" id="4119671at2759"/>
<dbReference type="HOGENOM" id="CLU_1030708_0_0_1"/>
<dbReference type="InterPro" id="IPR036259">
    <property type="entry name" value="MFS_trans_sf"/>
</dbReference>
<feature type="transmembrane region" description="Helical" evidence="6">
    <location>
        <begin position="220"/>
        <end position="239"/>
    </location>
</feature>
<dbReference type="GeneID" id="25277850"/>
<organism evidence="7 8">
    <name type="scientific">Exophiala aquamarina CBS 119918</name>
    <dbReference type="NCBI Taxonomy" id="1182545"/>
    <lineage>
        <taxon>Eukaryota</taxon>
        <taxon>Fungi</taxon>
        <taxon>Dikarya</taxon>
        <taxon>Ascomycota</taxon>
        <taxon>Pezizomycotina</taxon>
        <taxon>Eurotiomycetes</taxon>
        <taxon>Chaetothyriomycetidae</taxon>
        <taxon>Chaetothyriales</taxon>
        <taxon>Herpotrichiellaceae</taxon>
        <taxon>Exophiala</taxon>
    </lineage>
</organism>
<evidence type="ECO:0000256" key="2">
    <source>
        <dbReference type="ARBA" id="ARBA00022448"/>
    </source>
</evidence>
<evidence type="ECO:0000256" key="4">
    <source>
        <dbReference type="ARBA" id="ARBA00022989"/>
    </source>
</evidence>
<evidence type="ECO:0000256" key="3">
    <source>
        <dbReference type="ARBA" id="ARBA00022692"/>
    </source>
</evidence>
<evidence type="ECO:0008006" key="9">
    <source>
        <dbReference type="Google" id="ProtNLM"/>
    </source>
</evidence>
<protein>
    <recommendedName>
        <fullName evidence="9">Major facilitator superfamily (MFS) profile domain-containing protein</fullName>
    </recommendedName>
</protein>
<name>A0A072PMQ0_9EURO</name>
<feature type="transmembrane region" description="Helical" evidence="6">
    <location>
        <begin position="125"/>
        <end position="151"/>
    </location>
</feature>
<evidence type="ECO:0000256" key="6">
    <source>
        <dbReference type="SAM" id="Phobius"/>
    </source>
</evidence>
<feature type="transmembrane region" description="Helical" evidence="6">
    <location>
        <begin position="94"/>
        <end position="113"/>
    </location>
</feature>